<reference evidence="3" key="1">
    <citation type="submission" date="2016-11" db="UniProtKB">
        <authorList>
            <consortium name="WormBaseParasite"/>
        </authorList>
    </citation>
    <scope>IDENTIFICATION</scope>
</reference>
<keyword evidence="1" id="KW-0732">Signal</keyword>
<proteinExistence type="predicted"/>
<feature type="chain" id="PRO_5009313048" evidence="1">
    <location>
        <begin position="24"/>
        <end position="118"/>
    </location>
</feature>
<dbReference type="WBParaSite" id="L893_g23304.t1">
    <property type="protein sequence ID" value="L893_g23304.t1"/>
    <property type="gene ID" value="L893_g23304"/>
</dbReference>
<evidence type="ECO:0000256" key="1">
    <source>
        <dbReference type="SAM" id="SignalP"/>
    </source>
</evidence>
<keyword evidence="2" id="KW-1185">Reference proteome</keyword>
<name>A0A1I7Z6E0_9BILA</name>
<protein>
    <submittedName>
        <fullName evidence="3">Secreted protein</fullName>
    </submittedName>
</protein>
<sequence length="118" mass="13855">MMRVIVLLPYLFFLLQWPSVTEAQEGADQEFDPYVFKNVVLPFKNRNYARDWFGADIAFIQSPLAAPAKQLRESTPVKLPTIKPLIVSWKNLGDTRVNQENTWNFEKRVDSKVWWPNK</sequence>
<feature type="signal peptide" evidence="1">
    <location>
        <begin position="1"/>
        <end position="23"/>
    </location>
</feature>
<evidence type="ECO:0000313" key="3">
    <source>
        <dbReference type="WBParaSite" id="L893_g23304.t1"/>
    </source>
</evidence>
<organism evidence="2 3">
    <name type="scientific">Steinernema glaseri</name>
    <dbReference type="NCBI Taxonomy" id="37863"/>
    <lineage>
        <taxon>Eukaryota</taxon>
        <taxon>Metazoa</taxon>
        <taxon>Ecdysozoa</taxon>
        <taxon>Nematoda</taxon>
        <taxon>Chromadorea</taxon>
        <taxon>Rhabditida</taxon>
        <taxon>Tylenchina</taxon>
        <taxon>Panagrolaimomorpha</taxon>
        <taxon>Strongyloidoidea</taxon>
        <taxon>Steinernematidae</taxon>
        <taxon>Steinernema</taxon>
    </lineage>
</organism>
<dbReference type="Proteomes" id="UP000095287">
    <property type="component" value="Unplaced"/>
</dbReference>
<dbReference type="AlphaFoldDB" id="A0A1I7Z6E0"/>
<accession>A0A1I7Z6E0</accession>
<evidence type="ECO:0000313" key="2">
    <source>
        <dbReference type="Proteomes" id="UP000095287"/>
    </source>
</evidence>